<protein>
    <recommendedName>
        <fullName evidence="3">Fungal N-terminal domain-containing protein</fullName>
    </recommendedName>
</protein>
<accession>G9P159</accession>
<dbReference type="AlphaFoldDB" id="G9P159"/>
<dbReference type="HOGENOM" id="CLU_994203_0_0_1"/>
<comment type="caution">
    <text evidence="1">The sequence shown here is derived from an EMBL/GenBank/DDBJ whole genome shotgun (WGS) entry which is preliminary data.</text>
</comment>
<sequence>MADSNSHPSTNALPAMDAIDLMILNKSLVAAAAGAAPSITQLYNLIVELQDRRDPLIQLYAELGEFGRVLETLRMSLDGSLSRVTKNEQEMLQECRQLLQDCKIVCDELFAKLSAWARDDIQHGLIAVSDAAVKLHIWKMRLDPMAIVMQFNPDGTDLAKADEVGKAIESVQWDISTELRQVNCQLRSFSQGMDHDEETDPAAWDIFQKILLPSKIRQAALLKSIRVCETVAEVLKEKQTPEIAEYITVENRCDFSPLGQTAARGHWVRHSGSISTAKYD</sequence>
<evidence type="ECO:0000313" key="2">
    <source>
        <dbReference type="Proteomes" id="UP000005426"/>
    </source>
</evidence>
<evidence type="ECO:0000313" key="1">
    <source>
        <dbReference type="EMBL" id="EHK42467.1"/>
    </source>
</evidence>
<keyword evidence="2" id="KW-1185">Reference proteome</keyword>
<name>G9P159_HYPAI</name>
<reference evidence="1 2" key="1">
    <citation type="journal article" date="2011" name="Genome Biol.">
        <title>Comparative genome sequence analysis underscores mycoparasitism as the ancestral life style of Trichoderma.</title>
        <authorList>
            <person name="Kubicek C.P."/>
            <person name="Herrera-Estrella A."/>
            <person name="Seidl-Seiboth V."/>
            <person name="Martinez D.A."/>
            <person name="Druzhinina I.S."/>
            <person name="Thon M."/>
            <person name="Zeilinger S."/>
            <person name="Casas-Flores S."/>
            <person name="Horwitz B.A."/>
            <person name="Mukherjee P.K."/>
            <person name="Mukherjee M."/>
            <person name="Kredics L."/>
            <person name="Alcaraz L.D."/>
            <person name="Aerts A."/>
            <person name="Antal Z."/>
            <person name="Atanasova L."/>
            <person name="Cervantes-Badillo M.G."/>
            <person name="Challacombe J."/>
            <person name="Chertkov O."/>
            <person name="McCluskey K."/>
            <person name="Coulpier F."/>
            <person name="Deshpande N."/>
            <person name="von Doehren H."/>
            <person name="Ebbole D.J."/>
            <person name="Esquivel-Naranjo E.U."/>
            <person name="Fekete E."/>
            <person name="Flipphi M."/>
            <person name="Glaser F."/>
            <person name="Gomez-Rodriguez E.Y."/>
            <person name="Gruber S."/>
            <person name="Han C."/>
            <person name="Henrissat B."/>
            <person name="Hermosa R."/>
            <person name="Hernandez-Onate M."/>
            <person name="Karaffa L."/>
            <person name="Kosti I."/>
            <person name="Le Crom S."/>
            <person name="Lindquist E."/>
            <person name="Lucas S."/>
            <person name="Luebeck M."/>
            <person name="Luebeck P.S."/>
            <person name="Margeot A."/>
            <person name="Metz B."/>
            <person name="Misra M."/>
            <person name="Nevalainen H."/>
            <person name="Omann M."/>
            <person name="Packer N."/>
            <person name="Perrone G."/>
            <person name="Uresti-Rivera E.E."/>
            <person name="Salamov A."/>
            <person name="Schmoll M."/>
            <person name="Seiboth B."/>
            <person name="Shapiro H."/>
            <person name="Sukno S."/>
            <person name="Tamayo-Ramos J.A."/>
            <person name="Tisch D."/>
            <person name="Wiest A."/>
            <person name="Wilkinson H.H."/>
            <person name="Zhang M."/>
            <person name="Coutinho P.M."/>
            <person name="Kenerley C.M."/>
            <person name="Monte E."/>
            <person name="Baker S.E."/>
            <person name="Grigoriev I.V."/>
        </authorList>
    </citation>
    <scope>NUCLEOTIDE SEQUENCE [LARGE SCALE GENOMIC DNA]</scope>
    <source>
        <strain evidence="2">ATCC 20476 / IMI 206040</strain>
    </source>
</reference>
<dbReference type="EMBL" id="ABDG02000026">
    <property type="protein sequence ID" value="EHK42467.1"/>
    <property type="molecule type" value="Genomic_DNA"/>
</dbReference>
<evidence type="ECO:0008006" key="3">
    <source>
        <dbReference type="Google" id="ProtNLM"/>
    </source>
</evidence>
<proteinExistence type="predicted"/>
<dbReference type="KEGG" id="tatv:25786009"/>
<dbReference type="OrthoDB" id="10558958at2759"/>
<gene>
    <name evidence="1" type="ORF">TRIATDRAFT_86643</name>
</gene>
<dbReference type="GeneID" id="25786009"/>
<organism evidence="1 2">
    <name type="scientific">Hypocrea atroviridis (strain ATCC 20476 / IMI 206040)</name>
    <name type="common">Trichoderma atroviride</name>
    <dbReference type="NCBI Taxonomy" id="452589"/>
    <lineage>
        <taxon>Eukaryota</taxon>
        <taxon>Fungi</taxon>
        <taxon>Dikarya</taxon>
        <taxon>Ascomycota</taxon>
        <taxon>Pezizomycotina</taxon>
        <taxon>Sordariomycetes</taxon>
        <taxon>Hypocreomycetidae</taxon>
        <taxon>Hypocreales</taxon>
        <taxon>Hypocreaceae</taxon>
        <taxon>Trichoderma</taxon>
    </lineage>
</organism>
<dbReference type="Proteomes" id="UP000005426">
    <property type="component" value="Unassembled WGS sequence"/>
</dbReference>